<dbReference type="EMBL" id="SPHZ02000008">
    <property type="protein sequence ID" value="KAF0902732.1"/>
    <property type="molecule type" value="Genomic_DNA"/>
</dbReference>
<reference evidence="1 2" key="1">
    <citation type="submission" date="2019-11" db="EMBL/GenBank/DDBJ databases">
        <title>Whole genome sequence of Oryza granulata.</title>
        <authorList>
            <person name="Li W."/>
        </authorList>
    </citation>
    <scope>NUCLEOTIDE SEQUENCE [LARGE SCALE GENOMIC DNA]</scope>
    <source>
        <strain evidence="2">cv. Menghai</strain>
        <tissue evidence="1">Leaf</tissue>
    </source>
</reference>
<evidence type="ECO:0000313" key="2">
    <source>
        <dbReference type="Proteomes" id="UP000479710"/>
    </source>
</evidence>
<evidence type="ECO:0000313" key="1">
    <source>
        <dbReference type="EMBL" id="KAF0902732.1"/>
    </source>
</evidence>
<dbReference type="AlphaFoldDB" id="A0A6G1CRG9"/>
<name>A0A6G1CRG9_9ORYZ</name>
<accession>A0A6G1CRG9</accession>
<organism evidence="1 2">
    <name type="scientific">Oryza meyeriana var. granulata</name>
    <dbReference type="NCBI Taxonomy" id="110450"/>
    <lineage>
        <taxon>Eukaryota</taxon>
        <taxon>Viridiplantae</taxon>
        <taxon>Streptophyta</taxon>
        <taxon>Embryophyta</taxon>
        <taxon>Tracheophyta</taxon>
        <taxon>Spermatophyta</taxon>
        <taxon>Magnoliopsida</taxon>
        <taxon>Liliopsida</taxon>
        <taxon>Poales</taxon>
        <taxon>Poaceae</taxon>
        <taxon>BOP clade</taxon>
        <taxon>Oryzoideae</taxon>
        <taxon>Oryzeae</taxon>
        <taxon>Oryzinae</taxon>
        <taxon>Oryza</taxon>
        <taxon>Oryza meyeriana</taxon>
    </lineage>
</organism>
<proteinExistence type="predicted"/>
<keyword evidence="2" id="KW-1185">Reference proteome</keyword>
<protein>
    <submittedName>
        <fullName evidence="1">Uncharacterized protein</fullName>
    </submittedName>
</protein>
<gene>
    <name evidence="1" type="ORF">E2562_019080</name>
</gene>
<dbReference type="Proteomes" id="UP000479710">
    <property type="component" value="Unassembled WGS sequence"/>
</dbReference>
<comment type="caution">
    <text evidence="1">The sequence shown here is derived from an EMBL/GenBank/DDBJ whole genome shotgun (WGS) entry which is preliminary data.</text>
</comment>
<sequence length="77" mass="8470">MARVAFVSWTRSRRARRYMTLGLGVASGVGVGMRATGARVAARAVRFDGLWGLGDETRWRLGVRDRPGSGQPSRCFE</sequence>